<sequence>MTNQEILAQIKGKLIVSCQALPDEPLHGSEFMAKMAFAAKEGGAAGIRCNTVEDIHAIKQAVDLPTIGIIKAVYEGSDVYITPTMKEVDALMEEGVSIMALDATNRIRPDGKTLEEFFGEVRKKYPNQLFMADASSYEEGIQAAKLGFDLVGTTMHGYTPYTKGVTLPDYDMIHRLATELDVPVIAEGGIWVPEQLKEALAQGAFAAVVGTAITRPRDITKRFVAAIR</sequence>
<dbReference type="InterPro" id="IPR013785">
    <property type="entry name" value="Aldolase_TIM"/>
</dbReference>
<dbReference type="GO" id="GO:0005829">
    <property type="term" value="C:cytosol"/>
    <property type="evidence" value="ECO:0007669"/>
    <property type="project" value="TreeGrafter"/>
</dbReference>
<protein>
    <recommendedName>
        <fullName evidence="7">Putative N-acetylmannosamine-6-phosphate 2-epimerase</fullName>
        <ecNumber evidence="7">5.1.3.9</ecNumber>
    </recommendedName>
    <alternativeName>
        <fullName evidence="7">ManNAc-6-P epimerase</fullName>
    </alternativeName>
</protein>
<proteinExistence type="inferred from homology"/>
<keyword evidence="6 7" id="KW-0119">Carbohydrate metabolism</keyword>
<dbReference type="HAMAP" id="MF_01235">
    <property type="entry name" value="ManNAc6P_epimer"/>
    <property type="match status" value="1"/>
</dbReference>
<comment type="function">
    <text evidence="2 7">Converts N-acetylmannosamine-6-phosphate (ManNAc-6-P) to N-acetylglucosamine-6-phosphate (GlcNAc-6-P).</text>
</comment>
<dbReference type="Gene3D" id="3.20.20.70">
    <property type="entry name" value="Aldolase class I"/>
    <property type="match status" value="1"/>
</dbReference>
<keyword evidence="5 7" id="KW-0413">Isomerase</keyword>
<dbReference type="InterPro" id="IPR007260">
    <property type="entry name" value="NanE"/>
</dbReference>
<evidence type="ECO:0000256" key="7">
    <source>
        <dbReference type="HAMAP-Rule" id="MF_01235"/>
    </source>
</evidence>
<dbReference type="FunFam" id="3.20.20.70:FF:000035">
    <property type="entry name" value="Putative N-acetylmannosamine-6-phosphate 2-epimerase"/>
    <property type="match status" value="1"/>
</dbReference>
<evidence type="ECO:0000256" key="3">
    <source>
        <dbReference type="ARBA" id="ARBA00005081"/>
    </source>
</evidence>
<dbReference type="GO" id="GO:0005975">
    <property type="term" value="P:carbohydrate metabolic process"/>
    <property type="evidence" value="ECO:0007669"/>
    <property type="project" value="UniProtKB-UniRule"/>
</dbReference>
<dbReference type="NCBIfam" id="NF002231">
    <property type="entry name" value="PRK01130.1"/>
    <property type="match status" value="1"/>
</dbReference>
<evidence type="ECO:0000256" key="5">
    <source>
        <dbReference type="ARBA" id="ARBA00023235"/>
    </source>
</evidence>
<dbReference type="GO" id="GO:0006053">
    <property type="term" value="P:N-acetylmannosamine catabolic process"/>
    <property type="evidence" value="ECO:0007669"/>
    <property type="project" value="TreeGrafter"/>
</dbReference>
<dbReference type="Pfam" id="PF04131">
    <property type="entry name" value="NanE"/>
    <property type="match status" value="1"/>
</dbReference>
<evidence type="ECO:0000313" key="8">
    <source>
        <dbReference type="EMBL" id="MBC8560990.1"/>
    </source>
</evidence>
<dbReference type="PANTHER" id="PTHR36204:SF1">
    <property type="entry name" value="N-ACETYLMANNOSAMINE-6-PHOSPHATE 2-EPIMERASE-RELATED"/>
    <property type="match status" value="1"/>
</dbReference>
<dbReference type="AlphaFoldDB" id="A0A926E7M2"/>
<comment type="similarity">
    <text evidence="4 7">Belongs to the NanE family.</text>
</comment>
<evidence type="ECO:0000256" key="4">
    <source>
        <dbReference type="ARBA" id="ARBA00007439"/>
    </source>
</evidence>
<keyword evidence="9" id="KW-1185">Reference proteome</keyword>
<dbReference type="PANTHER" id="PTHR36204">
    <property type="entry name" value="N-ACETYLMANNOSAMINE-6-PHOSPHATE 2-EPIMERASE-RELATED"/>
    <property type="match status" value="1"/>
</dbReference>
<evidence type="ECO:0000256" key="6">
    <source>
        <dbReference type="ARBA" id="ARBA00023277"/>
    </source>
</evidence>
<dbReference type="GO" id="GO:0019262">
    <property type="term" value="P:N-acetylneuraminate catabolic process"/>
    <property type="evidence" value="ECO:0007669"/>
    <property type="project" value="UniProtKB-UniRule"/>
</dbReference>
<comment type="caution">
    <text evidence="8">The sequence shown here is derived from an EMBL/GenBank/DDBJ whole genome shotgun (WGS) entry which is preliminary data.</text>
</comment>
<evidence type="ECO:0000313" key="9">
    <source>
        <dbReference type="Proteomes" id="UP000610760"/>
    </source>
</evidence>
<organism evidence="8 9">
    <name type="scientific">Fumia xinanensis</name>
    <dbReference type="NCBI Taxonomy" id="2763659"/>
    <lineage>
        <taxon>Bacteria</taxon>
        <taxon>Bacillati</taxon>
        <taxon>Bacillota</taxon>
        <taxon>Clostridia</taxon>
        <taxon>Eubacteriales</taxon>
        <taxon>Oscillospiraceae</taxon>
        <taxon>Fumia</taxon>
    </lineage>
</organism>
<name>A0A926E7M2_9FIRM</name>
<dbReference type="RefSeq" id="WP_249296288.1">
    <property type="nucleotide sequence ID" value="NZ_JACRSV010000007.1"/>
</dbReference>
<dbReference type="EMBL" id="JACRSV010000007">
    <property type="protein sequence ID" value="MBC8560990.1"/>
    <property type="molecule type" value="Genomic_DNA"/>
</dbReference>
<dbReference type="InterPro" id="IPR011060">
    <property type="entry name" value="RibuloseP-bd_barrel"/>
</dbReference>
<dbReference type="CDD" id="cd04729">
    <property type="entry name" value="NanE"/>
    <property type="match status" value="1"/>
</dbReference>
<dbReference type="EC" id="5.1.3.9" evidence="7"/>
<gene>
    <name evidence="7" type="primary">nanE</name>
    <name evidence="8" type="ORF">H8710_13060</name>
</gene>
<evidence type="ECO:0000256" key="2">
    <source>
        <dbReference type="ARBA" id="ARBA00002147"/>
    </source>
</evidence>
<dbReference type="SUPFAM" id="SSF51366">
    <property type="entry name" value="Ribulose-phoshate binding barrel"/>
    <property type="match status" value="1"/>
</dbReference>
<evidence type="ECO:0000256" key="1">
    <source>
        <dbReference type="ARBA" id="ARBA00000056"/>
    </source>
</evidence>
<comment type="catalytic activity">
    <reaction evidence="1 7">
        <text>an N-acyl-D-glucosamine 6-phosphate = an N-acyl-D-mannosamine 6-phosphate</text>
        <dbReference type="Rhea" id="RHEA:23932"/>
        <dbReference type="ChEBI" id="CHEBI:57599"/>
        <dbReference type="ChEBI" id="CHEBI:57666"/>
        <dbReference type="EC" id="5.1.3.9"/>
    </reaction>
</comment>
<comment type="pathway">
    <text evidence="3 7">Amino-sugar metabolism; N-acetylneuraminate degradation; D-fructose 6-phosphate from N-acetylneuraminate: step 3/5.</text>
</comment>
<reference evidence="8" key="1">
    <citation type="submission" date="2020-08" db="EMBL/GenBank/DDBJ databases">
        <title>Genome public.</title>
        <authorList>
            <person name="Liu C."/>
            <person name="Sun Q."/>
        </authorList>
    </citation>
    <scope>NUCLEOTIDE SEQUENCE</scope>
    <source>
        <strain evidence="8">NSJ-33</strain>
    </source>
</reference>
<dbReference type="Proteomes" id="UP000610760">
    <property type="component" value="Unassembled WGS sequence"/>
</dbReference>
<accession>A0A926E7M2</accession>
<dbReference type="GO" id="GO:0047465">
    <property type="term" value="F:N-acylglucosamine-6-phosphate 2-epimerase activity"/>
    <property type="evidence" value="ECO:0007669"/>
    <property type="project" value="UniProtKB-EC"/>
</dbReference>